<dbReference type="Proteomes" id="UP000485621">
    <property type="component" value="Unassembled WGS sequence"/>
</dbReference>
<sequence>MLFFTATSATTLDKCSTSDSQISGSMTLFCSTILFTTLSGCDMETKTSSIKSHHSFFIKFSTILLMDLVNHSESKIFPLRIHCVGSICFANIVVLPSSSANMTAFIESFPMSKMAFISLIFEIKIKN</sequence>
<gene>
    <name evidence="1" type="ORF">BWY04_00373</name>
</gene>
<reference evidence="1" key="1">
    <citation type="submission" date="2017-02" db="EMBL/GenBank/DDBJ databases">
        <title>Delving into the versatile metabolic prowess of the omnipresent phylum Bacteroidetes.</title>
        <authorList>
            <person name="Nobu M.K."/>
            <person name="Mei R."/>
            <person name="Narihiro T."/>
            <person name="Kuroda K."/>
            <person name="Liu W.-T."/>
        </authorList>
    </citation>
    <scope>NUCLEOTIDE SEQUENCE</scope>
    <source>
        <strain evidence="1">ADurb.Bin160</strain>
    </source>
</reference>
<name>A0A1V5ZQ52_9BACT</name>
<evidence type="ECO:0000313" key="1">
    <source>
        <dbReference type="EMBL" id="OQB42307.1"/>
    </source>
</evidence>
<proteinExistence type="predicted"/>
<accession>A0A1V5ZQ52</accession>
<organism evidence="1">
    <name type="scientific">candidate division CPR1 bacterium ADurb.Bin160</name>
    <dbReference type="NCBI Taxonomy" id="1852826"/>
    <lineage>
        <taxon>Bacteria</taxon>
        <taxon>candidate division CPR1</taxon>
    </lineage>
</organism>
<comment type="caution">
    <text evidence="1">The sequence shown here is derived from an EMBL/GenBank/DDBJ whole genome shotgun (WGS) entry which is preliminary data.</text>
</comment>
<protein>
    <submittedName>
        <fullName evidence="1">Uncharacterized protein</fullName>
    </submittedName>
</protein>
<dbReference type="AlphaFoldDB" id="A0A1V5ZQ52"/>
<dbReference type="EMBL" id="MWDB01000004">
    <property type="protein sequence ID" value="OQB42307.1"/>
    <property type="molecule type" value="Genomic_DNA"/>
</dbReference>